<accession>A0A6A5UHW7</accession>
<dbReference type="Proteomes" id="UP000800036">
    <property type="component" value="Unassembled WGS sequence"/>
</dbReference>
<sequence length="220" mass="22906">MYPSLFPSTPTTLTTPPGSPITCLDSKTVWTSQSGAWGCSGKDNTGAYAPAVGCTAVLGTDYVVASDDTTITPCAYVAEQCFVRTIKEFPDYPDAARTGAGCWSKTVERVVVYVDTRTGVGHVGETPDTHTSAPSLPTMSATEETSSSPSTSESLPLSTTVPLATLTSDGRRNGIGRSDKLALGVGTPSAVGAIVSVGYDIWRCWGSGRRRKGPSWGGRA</sequence>
<organism evidence="2 3">
    <name type="scientific">Bimuria novae-zelandiae CBS 107.79</name>
    <dbReference type="NCBI Taxonomy" id="1447943"/>
    <lineage>
        <taxon>Eukaryota</taxon>
        <taxon>Fungi</taxon>
        <taxon>Dikarya</taxon>
        <taxon>Ascomycota</taxon>
        <taxon>Pezizomycotina</taxon>
        <taxon>Dothideomycetes</taxon>
        <taxon>Pleosporomycetidae</taxon>
        <taxon>Pleosporales</taxon>
        <taxon>Massarineae</taxon>
        <taxon>Didymosphaeriaceae</taxon>
        <taxon>Bimuria</taxon>
    </lineage>
</organism>
<dbReference type="AlphaFoldDB" id="A0A6A5UHW7"/>
<proteinExistence type="predicted"/>
<keyword evidence="3" id="KW-1185">Reference proteome</keyword>
<evidence type="ECO:0000256" key="1">
    <source>
        <dbReference type="SAM" id="MobiDB-lite"/>
    </source>
</evidence>
<feature type="compositionally biased region" description="Polar residues" evidence="1">
    <location>
        <begin position="129"/>
        <end position="141"/>
    </location>
</feature>
<reference evidence="2" key="1">
    <citation type="journal article" date="2020" name="Stud. Mycol.">
        <title>101 Dothideomycetes genomes: a test case for predicting lifestyles and emergence of pathogens.</title>
        <authorList>
            <person name="Haridas S."/>
            <person name="Albert R."/>
            <person name="Binder M."/>
            <person name="Bloem J."/>
            <person name="Labutti K."/>
            <person name="Salamov A."/>
            <person name="Andreopoulos B."/>
            <person name="Baker S."/>
            <person name="Barry K."/>
            <person name="Bills G."/>
            <person name="Bluhm B."/>
            <person name="Cannon C."/>
            <person name="Castanera R."/>
            <person name="Culley D."/>
            <person name="Daum C."/>
            <person name="Ezra D."/>
            <person name="Gonzalez J."/>
            <person name="Henrissat B."/>
            <person name="Kuo A."/>
            <person name="Liang C."/>
            <person name="Lipzen A."/>
            <person name="Lutzoni F."/>
            <person name="Magnuson J."/>
            <person name="Mondo S."/>
            <person name="Nolan M."/>
            <person name="Ohm R."/>
            <person name="Pangilinan J."/>
            <person name="Park H.-J."/>
            <person name="Ramirez L."/>
            <person name="Alfaro M."/>
            <person name="Sun H."/>
            <person name="Tritt A."/>
            <person name="Yoshinaga Y."/>
            <person name="Zwiers L.-H."/>
            <person name="Turgeon B."/>
            <person name="Goodwin S."/>
            <person name="Spatafora J."/>
            <person name="Crous P."/>
            <person name="Grigoriev I."/>
        </authorList>
    </citation>
    <scope>NUCLEOTIDE SEQUENCE</scope>
    <source>
        <strain evidence="2">CBS 107.79</strain>
    </source>
</reference>
<gene>
    <name evidence="2" type="ORF">BU23DRAFT_63852</name>
</gene>
<feature type="compositionally biased region" description="Low complexity" evidence="1">
    <location>
        <begin position="142"/>
        <end position="163"/>
    </location>
</feature>
<dbReference type="EMBL" id="ML976791">
    <property type="protein sequence ID" value="KAF1964368.1"/>
    <property type="molecule type" value="Genomic_DNA"/>
</dbReference>
<evidence type="ECO:0000313" key="2">
    <source>
        <dbReference type="EMBL" id="KAF1964368.1"/>
    </source>
</evidence>
<feature type="compositionally biased region" description="Basic and acidic residues" evidence="1">
    <location>
        <begin position="169"/>
        <end position="180"/>
    </location>
</feature>
<dbReference type="OrthoDB" id="10599601at2759"/>
<name>A0A6A5UHW7_9PLEO</name>
<evidence type="ECO:0000313" key="3">
    <source>
        <dbReference type="Proteomes" id="UP000800036"/>
    </source>
</evidence>
<feature type="region of interest" description="Disordered" evidence="1">
    <location>
        <begin position="121"/>
        <end position="180"/>
    </location>
</feature>
<protein>
    <submittedName>
        <fullName evidence="2">Uncharacterized protein</fullName>
    </submittedName>
</protein>